<accession>A0AC35UEN9</accession>
<dbReference type="WBParaSite" id="RSKR_0001004000.1">
    <property type="protein sequence ID" value="RSKR_0001004000.1"/>
    <property type="gene ID" value="RSKR_0001004000"/>
</dbReference>
<proteinExistence type="predicted"/>
<reference evidence="2" key="1">
    <citation type="submission" date="2016-11" db="UniProtKB">
        <authorList>
            <consortium name="WormBaseParasite"/>
        </authorList>
    </citation>
    <scope>IDENTIFICATION</scope>
    <source>
        <strain evidence="2">KR3021</strain>
    </source>
</reference>
<dbReference type="Proteomes" id="UP000095286">
    <property type="component" value="Unplaced"/>
</dbReference>
<evidence type="ECO:0000313" key="1">
    <source>
        <dbReference type="Proteomes" id="UP000095286"/>
    </source>
</evidence>
<name>A0AC35UEN9_9BILA</name>
<organism evidence="1 2">
    <name type="scientific">Rhabditophanes sp. KR3021</name>
    <dbReference type="NCBI Taxonomy" id="114890"/>
    <lineage>
        <taxon>Eukaryota</taxon>
        <taxon>Metazoa</taxon>
        <taxon>Ecdysozoa</taxon>
        <taxon>Nematoda</taxon>
        <taxon>Chromadorea</taxon>
        <taxon>Rhabditida</taxon>
        <taxon>Tylenchina</taxon>
        <taxon>Panagrolaimomorpha</taxon>
        <taxon>Strongyloidoidea</taxon>
        <taxon>Alloionematidae</taxon>
        <taxon>Rhabditophanes</taxon>
    </lineage>
</organism>
<evidence type="ECO:0000313" key="2">
    <source>
        <dbReference type="WBParaSite" id="RSKR_0001004000.1"/>
    </source>
</evidence>
<protein>
    <submittedName>
        <fullName evidence="2">WAK_assoc domain-containing protein</fullName>
    </submittedName>
</protein>
<sequence>MIFCNFALIVRNFVFVWSQIAFVGGCLKAGPKERIVVPVTTTRLPSTTTSITTTTALTTTTILSTTTSQLRTTTTTPELLIARRIKYGYVALDEEHPHHHSKCDEQIDLSGVFISSSVSPNDIYESARLLNAEVCDKCKEGYTAHFSPALSHDYINTDDYGIVKIHCQNSRKLCICDTDSVCYEPNNKNIATTLYPICIRGICSVYSILYGNADGDAMVSQDGAKAFYVASQFDTNTYYYHPIDTEDVFIRVASVSCNGCGIKTCNNIVKKNRKHHK</sequence>